<dbReference type="AlphaFoldDB" id="A0A2G9YZL8"/>
<dbReference type="PANTHER" id="PTHR33383:SF1">
    <property type="entry name" value="MEMBRANE PROTEIN INSERTION EFFICIENCY FACTOR-RELATED"/>
    <property type="match status" value="1"/>
</dbReference>
<comment type="function">
    <text evidence="1">Could be involved in insertion of integral membrane proteins into the membrane.</text>
</comment>
<comment type="similarity">
    <text evidence="1">Belongs to the UPF0161 family.</text>
</comment>
<dbReference type="SMART" id="SM01234">
    <property type="entry name" value="Haemolytic"/>
    <property type="match status" value="1"/>
</dbReference>
<evidence type="ECO:0000313" key="3">
    <source>
        <dbReference type="Proteomes" id="UP000237258"/>
    </source>
</evidence>
<dbReference type="GO" id="GO:0005886">
    <property type="term" value="C:plasma membrane"/>
    <property type="evidence" value="ECO:0007669"/>
    <property type="project" value="UniProtKB-SubCell"/>
</dbReference>
<protein>
    <recommendedName>
        <fullName evidence="1">Putative membrane protein insertion efficiency factor</fullName>
    </recommendedName>
</protein>
<sequence length="86" mass="10210">MFKNLKGPIRHKENGRRWWEGFSLNLIRFYQKFISPNFGQNCRFYPSCSEYTYQAIGKYGLLKGLWMGVKRISRCNHFNKGGIDLP</sequence>
<evidence type="ECO:0000313" key="2">
    <source>
        <dbReference type="EMBL" id="PIP24686.1"/>
    </source>
</evidence>
<gene>
    <name evidence="2" type="ORF">COX33_00510</name>
</gene>
<dbReference type="Proteomes" id="UP000237258">
    <property type="component" value="Unassembled WGS sequence"/>
</dbReference>
<organism evidence="2 3">
    <name type="scientific">Candidatus Nealsonbacteria bacterium CG23_combo_of_CG06-09_8_20_14_all_36_125</name>
    <dbReference type="NCBI Taxonomy" id="1974719"/>
    <lineage>
        <taxon>Bacteria</taxon>
        <taxon>Candidatus Nealsoniibacteriota</taxon>
    </lineage>
</organism>
<evidence type="ECO:0000256" key="1">
    <source>
        <dbReference type="HAMAP-Rule" id="MF_00386"/>
    </source>
</evidence>
<dbReference type="NCBIfam" id="TIGR00278">
    <property type="entry name" value="membrane protein insertion efficiency factor YidD"/>
    <property type="match status" value="1"/>
</dbReference>
<keyword evidence="1" id="KW-1003">Cell membrane</keyword>
<comment type="subcellular location">
    <subcellularLocation>
        <location evidence="1">Cell membrane</location>
        <topology evidence="1">Peripheral membrane protein</topology>
        <orientation evidence="1">Cytoplasmic side</orientation>
    </subcellularLocation>
</comment>
<comment type="caution">
    <text evidence="2">The sequence shown here is derived from an EMBL/GenBank/DDBJ whole genome shotgun (WGS) entry which is preliminary data.</text>
</comment>
<dbReference type="PANTHER" id="PTHR33383">
    <property type="entry name" value="MEMBRANE PROTEIN INSERTION EFFICIENCY FACTOR-RELATED"/>
    <property type="match status" value="1"/>
</dbReference>
<accession>A0A2G9YZL8</accession>
<name>A0A2G9YZL8_9BACT</name>
<dbReference type="InterPro" id="IPR002696">
    <property type="entry name" value="Membr_insert_effic_factor_YidD"/>
</dbReference>
<dbReference type="EMBL" id="PCRR01000013">
    <property type="protein sequence ID" value="PIP24686.1"/>
    <property type="molecule type" value="Genomic_DNA"/>
</dbReference>
<reference evidence="2 3" key="1">
    <citation type="submission" date="2017-09" db="EMBL/GenBank/DDBJ databases">
        <title>Depth-based differentiation of microbial function through sediment-hosted aquifers and enrichment of novel symbionts in the deep terrestrial subsurface.</title>
        <authorList>
            <person name="Probst A.J."/>
            <person name="Ladd B."/>
            <person name="Jarett J.K."/>
            <person name="Geller-Mcgrath D.E."/>
            <person name="Sieber C.M."/>
            <person name="Emerson J.B."/>
            <person name="Anantharaman K."/>
            <person name="Thomas B.C."/>
            <person name="Malmstrom R."/>
            <person name="Stieglmeier M."/>
            <person name="Klingl A."/>
            <person name="Woyke T."/>
            <person name="Ryan C.M."/>
            <person name="Banfield J.F."/>
        </authorList>
    </citation>
    <scope>NUCLEOTIDE SEQUENCE [LARGE SCALE GENOMIC DNA]</scope>
    <source>
        <strain evidence="2">CG23_combo_of_CG06-09_8_20_14_all_36_125</strain>
    </source>
</reference>
<dbReference type="Pfam" id="PF01809">
    <property type="entry name" value="YidD"/>
    <property type="match status" value="1"/>
</dbReference>
<proteinExistence type="inferred from homology"/>
<dbReference type="HAMAP" id="MF_00386">
    <property type="entry name" value="UPF0161_YidD"/>
    <property type="match status" value="1"/>
</dbReference>
<keyword evidence="1" id="KW-0472">Membrane</keyword>